<feature type="transmembrane region" description="Helical" evidence="1">
    <location>
        <begin position="298"/>
        <end position="320"/>
    </location>
</feature>
<sequence length="329" mass="34725">MISLEFAFSNMLSPAILFFILGVIAVSVKSDLEIPDSIGSAITLYILISIGLQSGVAVSKTGILGVVIPALSAIIMGILITTVVYYIMSKIGFDPENAGSIAGHYGACNSVTIITVLVFLEQMGASYEEFVPALYPFMDTAALLTGIVLGHVGLKKRSVEVEKGEYNIRDILRTSLTAKSTLLILGGFLIGLISGVEGTKSLMPFYDNIFNGIFTIFMLDIGILAGSRIFELKSVKPVTLVLAIILPPLQAFMAIILATFIGLSPGGATVFAALAGGASFISAPAVMRSTFPDANPSLALGMSLGIIFPFNILIGIPLYYQIANIISNL</sequence>
<feature type="transmembrane region" description="Helical" evidence="1">
    <location>
        <begin position="100"/>
        <end position="120"/>
    </location>
</feature>
<dbReference type="AlphaFoldDB" id="A0A1G9DE77"/>
<protein>
    <recommendedName>
        <fullName evidence="4">Sodium-dependent bicarbonate transport family permease</fullName>
    </recommendedName>
</protein>
<feature type="transmembrane region" description="Helical" evidence="1">
    <location>
        <begin position="175"/>
        <end position="196"/>
    </location>
</feature>
<gene>
    <name evidence="2" type="ORF">SAMN04488098_10443</name>
</gene>
<dbReference type="InterPro" id="IPR010293">
    <property type="entry name" value="Sbt_1"/>
</dbReference>
<organism evidence="2 3">
    <name type="scientific">Alkalibacterium thalassium</name>
    <dbReference type="NCBI Taxonomy" id="426701"/>
    <lineage>
        <taxon>Bacteria</taxon>
        <taxon>Bacillati</taxon>
        <taxon>Bacillota</taxon>
        <taxon>Bacilli</taxon>
        <taxon>Lactobacillales</taxon>
        <taxon>Carnobacteriaceae</taxon>
        <taxon>Alkalibacterium</taxon>
    </lineage>
</organism>
<evidence type="ECO:0000313" key="3">
    <source>
        <dbReference type="Proteomes" id="UP000199433"/>
    </source>
</evidence>
<dbReference type="PANTHER" id="PTHR40400">
    <property type="entry name" value="SLR1512 PROTEIN"/>
    <property type="match status" value="1"/>
</dbReference>
<feature type="transmembrane region" description="Helical" evidence="1">
    <location>
        <begin position="267"/>
        <end position="286"/>
    </location>
</feature>
<dbReference type="RefSeq" id="WP_091268086.1">
    <property type="nucleotide sequence ID" value="NZ_FNFK01000044.1"/>
</dbReference>
<feature type="transmembrane region" description="Helical" evidence="1">
    <location>
        <begin position="208"/>
        <end position="226"/>
    </location>
</feature>
<dbReference type="EMBL" id="FNFK01000044">
    <property type="protein sequence ID" value="SDK62173.1"/>
    <property type="molecule type" value="Genomic_DNA"/>
</dbReference>
<reference evidence="3" key="1">
    <citation type="submission" date="2016-10" db="EMBL/GenBank/DDBJ databases">
        <authorList>
            <person name="Varghese N."/>
            <person name="Submissions S."/>
        </authorList>
    </citation>
    <scope>NUCLEOTIDE SEQUENCE [LARGE SCALE GENOMIC DNA]</scope>
    <source>
        <strain evidence="3">DSM 19181</strain>
    </source>
</reference>
<name>A0A1G9DE77_9LACT</name>
<dbReference type="OrthoDB" id="345121at2"/>
<evidence type="ECO:0000313" key="2">
    <source>
        <dbReference type="EMBL" id="SDK62173.1"/>
    </source>
</evidence>
<proteinExistence type="predicted"/>
<evidence type="ECO:0008006" key="4">
    <source>
        <dbReference type="Google" id="ProtNLM"/>
    </source>
</evidence>
<dbReference type="Proteomes" id="UP000199433">
    <property type="component" value="Unassembled WGS sequence"/>
</dbReference>
<dbReference type="STRING" id="426701.SAMN04488098_10443"/>
<accession>A0A1G9DE77</accession>
<feature type="transmembrane region" description="Helical" evidence="1">
    <location>
        <begin position="38"/>
        <end position="57"/>
    </location>
</feature>
<dbReference type="Pfam" id="PF05982">
    <property type="entry name" value="Sbt_1"/>
    <property type="match status" value="1"/>
</dbReference>
<feature type="transmembrane region" description="Helical" evidence="1">
    <location>
        <begin position="63"/>
        <end position="88"/>
    </location>
</feature>
<feature type="transmembrane region" description="Helical" evidence="1">
    <location>
        <begin position="6"/>
        <end position="26"/>
    </location>
</feature>
<keyword evidence="1" id="KW-0472">Membrane</keyword>
<feature type="transmembrane region" description="Helical" evidence="1">
    <location>
        <begin position="132"/>
        <end position="154"/>
    </location>
</feature>
<feature type="transmembrane region" description="Helical" evidence="1">
    <location>
        <begin position="238"/>
        <end position="261"/>
    </location>
</feature>
<keyword evidence="1" id="KW-1133">Transmembrane helix</keyword>
<dbReference type="PANTHER" id="PTHR40400:SF1">
    <property type="entry name" value="SLR1512 PROTEIN"/>
    <property type="match status" value="1"/>
</dbReference>
<keyword evidence="3" id="KW-1185">Reference proteome</keyword>
<keyword evidence="1" id="KW-0812">Transmembrane</keyword>
<evidence type="ECO:0000256" key="1">
    <source>
        <dbReference type="SAM" id="Phobius"/>
    </source>
</evidence>